<name>A0ABQ6BX82_9NEIS</name>
<dbReference type="EMBL" id="BSOZ01000020">
    <property type="protein sequence ID" value="GLS04518.1"/>
    <property type="molecule type" value="Genomic_DNA"/>
</dbReference>
<comment type="caution">
    <text evidence="2">The sequence shown here is derived from an EMBL/GenBank/DDBJ whole genome shotgun (WGS) entry which is preliminary data.</text>
</comment>
<sequence>MIRRFRFHLWWLSLCAFLLAGCAIQQATTAFAEGRYLDSVRKVVSYLDGRNALPDAEDSAKLFGIVRDVVAHYETELAQTPPGYRGVRIANLDALWQLRTLLDGKYYDQQVAFFTGKYTISGLAQQVAEQYYLSAQEIPIRGKDDYLARAQAYGNALKYYPYKDAAALQERNTREYWQANAEEHYLRGKSAIANKDYRMASEELEQAISDFASYGPYKDSQALYDKYDRIYRGDESRRLYRQASTAAQTARLRYEYRAVAADFQQAYDIHAKYGELNDARSQAEQYRARGMVSVALEIDDPALEREVRDWLNLPYLRWSGAGSDVRLSLRWQDRYDERRNDRTVTAMSENVKSRAQRTKPDGGTEWYDAYTLYRFNKVREASENWLELRLDVDASGQYRYRNSHTERVGSRWAEEFYTGEVPPKYRRRTEGDWASREELYGRAWAQIRPSLRRDIDEIAAGLQRL</sequence>
<evidence type="ECO:0000313" key="3">
    <source>
        <dbReference type="Proteomes" id="UP001156836"/>
    </source>
</evidence>
<evidence type="ECO:0008006" key="4">
    <source>
        <dbReference type="Google" id="ProtNLM"/>
    </source>
</evidence>
<keyword evidence="3" id="KW-1185">Reference proteome</keyword>
<dbReference type="RefSeq" id="WP_018746573.1">
    <property type="nucleotide sequence ID" value="NZ_BSOZ01000020.1"/>
</dbReference>
<protein>
    <recommendedName>
        <fullName evidence="4">Lipoprotein</fullName>
    </recommendedName>
</protein>
<feature type="chain" id="PRO_5047204757" description="Lipoprotein" evidence="1">
    <location>
        <begin position="28"/>
        <end position="465"/>
    </location>
</feature>
<proteinExistence type="predicted"/>
<gene>
    <name evidence="2" type="ORF">GCM10007860_16650</name>
</gene>
<dbReference type="Proteomes" id="UP001156836">
    <property type="component" value="Unassembled WGS sequence"/>
</dbReference>
<feature type="signal peptide" evidence="1">
    <location>
        <begin position="1"/>
        <end position="27"/>
    </location>
</feature>
<accession>A0ABQ6BX82</accession>
<evidence type="ECO:0000256" key="1">
    <source>
        <dbReference type="SAM" id="SignalP"/>
    </source>
</evidence>
<keyword evidence="1" id="KW-0732">Signal</keyword>
<dbReference type="PROSITE" id="PS51257">
    <property type="entry name" value="PROKAR_LIPOPROTEIN"/>
    <property type="match status" value="1"/>
</dbReference>
<evidence type="ECO:0000313" key="2">
    <source>
        <dbReference type="EMBL" id="GLS04518.1"/>
    </source>
</evidence>
<organism evidence="2 3">
    <name type="scientific">Chitiniphilus shinanonensis</name>
    <dbReference type="NCBI Taxonomy" id="553088"/>
    <lineage>
        <taxon>Bacteria</taxon>
        <taxon>Pseudomonadati</taxon>
        <taxon>Pseudomonadota</taxon>
        <taxon>Betaproteobacteria</taxon>
        <taxon>Neisseriales</taxon>
        <taxon>Chitinibacteraceae</taxon>
        <taxon>Chitiniphilus</taxon>
    </lineage>
</organism>
<reference evidence="3" key="1">
    <citation type="journal article" date="2019" name="Int. J. Syst. Evol. Microbiol.">
        <title>The Global Catalogue of Microorganisms (GCM) 10K type strain sequencing project: providing services to taxonomists for standard genome sequencing and annotation.</title>
        <authorList>
            <consortium name="The Broad Institute Genomics Platform"/>
            <consortium name="The Broad Institute Genome Sequencing Center for Infectious Disease"/>
            <person name="Wu L."/>
            <person name="Ma J."/>
        </authorList>
    </citation>
    <scope>NUCLEOTIDE SEQUENCE [LARGE SCALE GENOMIC DNA]</scope>
    <source>
        <strain evidence="3">NBRC 104970</strain>
    </source>
</reference>